<feature type="domain" description="Cadherin" evidence="12">
    <location>
        <begin position="2358"/>
        <end position="2469"/>
    </location>
</feature>
<feature type="domain" description="Cadherin" evidence="12">
    <location>
        <begin position="2045"/>
        <end position="2146"/>
    </location>
</feature>
<evidence type="ECO:0000256" key="4">
    <source>
        <dbReference type="ARBA" id="ARBA00022837"/>
    </source>
</evidence>
<sequence>MCRYTHYCSEGTCISPWNVCLFRTKLWLWYMVLLWATSVFDPHPRYSNASTVVTTTYYISEGLPNGSFVGSVSHFTFDFVSVLVGSKFSTDLRVDTVQNIITTEAVLDREKVPIYTISLLDSSTGASSTVWVNVTDLNDNSPSFLRAVYNLEFTEGRSVLRILKATDRDFGSNSTQQYSILSGNIGGVFVLKLFTDRYGATCANLVLAAGKELDRETRDSYMLNISASDGGNPPRRGFTLLNITVGDANDNRPIFTNRSYSIYVKENSPVGTSIGKVFASDEDIGAFAQVVYSIDRSSRSDPNSVFSIDANTGVLYNIRWLDYESVREYKIYVQAENAGAPFMNDEVPVSIHVLDENDNKPDIRIEFAINDYYQVLENATIGTTVARIYVSDKDSGVNGEVDVEIEAGNGHFSLRSDPANNVDIIAVAKELDRETQSSYKVRIFAKDRGQPQQVSQDGFIANVGDVNDNSPKFDQAVFTAVVSENATIGTTAVVAHATDRDAGLNAKLTYNMTYPLEDSLYFTWFQINSSTGEIKTMALLDREKVSRPVLHVTVTDSGVPSLSGNCTVFINISDTNDNDPEFTKPVYLASVDENTANGTLVIQVSAKDIDSGLNGVVQYSLEDFQKEFPFAINPSTGVVTTSGPIDYELHSSYHVRVLATDGGGRVSRSDLNVSVVDVNDNYPIISPASYNVTVYENLTVSDTVVNVMANDSDSGIFSRLTFAFSSGNGNGNFYINSSTGVVTLLKPLDRETEDFHQFEVEVTDGGGLKSKHSAIVRVTVLDVNDEPPVFQPSFYNFTIIENSDVNTVLGSVHASSKDLGTNADIYYSIVGGNVDNVFTINSTGTIFTQGNIDHEKTPYLLVTIQAKDGGFPPLFGFANVSVTVIDLNDNSPSFSSNQIDVNILEDTRVGQVFYNVTAQDSDSGIFGQVHYTLLFNPNNTFKLDPYSGALSLTHAIDFEGPRQYTIQVLAEDGGSPSLNATATFKLTVVDVNDHPPRFPNSSYIAHVSEGAGGVTDILNVLATDADTGDNARISYSFQAGVDTSLFGIKSDGTIFRKKDLDREQNAVYQFRVVATDQGNPPKSSTADVTIYVDDINDNDPRFTLPSYFFQVSENSSNRTRVGQVSATDSDAGSNAKISYTFEFSSQQFVIDHDTGVIRTNQVLDRETRASYVMTVVASDQGVSARREKTSITVRVDDLNDNKPTFRKLSYEKAVAENIPAGSFVIKVIADDPDEGSNGDIRYDTASGHIHSDTTMFNVDAQTGDITTAARLDREKKDRYTLYIVAKDHGSPPNDNIVTVIIHVLDENDNPPRFLNNSFFVNVQEKLPVGTVVTSVTAKDIDAGNNGEVRYTIDQGNSGSVFQINATSGVITLQKQLDFERKNKYLLRVVARDQGLNSRSSFLFVTVYVLDSNDNMPTFDKNPVTVSLYEGVPKNHNVTQIIAHDYDSGQNSWIRYSIDSQSPGTKFTVDSSSGVVQTIGEINRESVDEYTLTIRATDQAFTESERLSSTITLFIIVSDRNDNKPDFVSPNFTFVMEDEPFSYPIITITAIDQDSGENALVRYRIEHGDNGEFGLDPVTGLLKLNRRLDYESKPKYILNISATDQGTPALSSYQLLTIYLVDVNDNAPQFNQSLYLGDVRENVPVGTSVMQISAYDADSGSNGALSYSIPRGAVKSNFAIDGNSGVIYTNFTLDREEKDEYFLTVYATDNAFPFHVATCTVKITVLDENDHAPAFNPTRLNLTVMENRSPYMFHVLAAQDPDVGQNGRLRYVIKRGNEDGKFKIDGFTGELSSTASLDRERKAQYNLEIEASDLASPFHNSSAFVTIFVGDENDQTPRFLKSSYEVSIPELTPVNTAIINVTATDSDLGLNGQVVYSLSNKTFGIFRIDSKTGVIYTLQEFDFSVKQEYFFNCYATDQGVVPRQASVEVKVSIVDENNHAPVFEMLPYKKVVQSVSPGELLVRVRATDRDSASVTHLTYRLINSSSQQYFELSSNSGELRVKQGVSNVPNGAYILNILADDGNFTGRGIVEIFVGPITGAQPRFLNSTPAYVSLAENSARNHEVTRVLATSTGSAAIAYSIVDGNAGNAFYIDPQSGVVTVANPSQLDFERLRSIRLHIIASLPSSRNAYLTLYVNLTDVNDNKPVFYPANKSVQLQEDNALLSSGFLPRTVATVTATDKDSGNTERMTYELTAGNENNKFNINSQTGVISTQGFINREDHSSYDLVVKATDRGSPPQSSFSHVVINIIDVNDNIPAFTGPYTVNVNEDLKVGSVVKRVIAVDRDENPNLVYSFSDGTFSQSVFNIDGFTGDVTLRRSLDYELTRYHLLYINVTDGTYQSQTTLTVDVNDVNDNAPSFLNSSYHATLSEETAAGTSILQVSAEDRDSGTNGQLSYAFVSFVDDFRINATSGVIYTAKKIEVSMRDSLLVIGVSATDHGVPPQRAFVAMQIRINRIPKFAEAAYEASIPENTEPGTSVLTVKAAEDDSGINVAKISYSIKYGNSQSLFRIGRRSGIIEVNKQGLDYEKMKSHLLGVEARDDSTNKSVVVRVNITITDVNDNSPVFDPVKYKTEVNEDISVGTSLLRVNASDEDSGTNGLLSYSIVSGNDKQSFDIDSTSGEISTIKSLDHESAKKHRLSVQAEDQGLNPKVRRSLASVTIIVVDLNDNKPVFKIPLPGEVAVEENSPVGTPFYKVVAIDKDSASNGRVMYSITGGSGYGLFVIDQSSGMLSTNVSFDYEARSLYVLEITAVDLGNPPLSNKLNLTVHVKSVDEKAPVFAKASYSFSAIPGNAEIGHRVGFVNATDEDGGEDGVIRYKVDFSSKNVFGINEISGEIFVNDSLKGDGNNDNKRRRRSIEESKEQHSTRRVRRETGVTPVTLRIRADSGKSDSKSDIASVYVDIDFSCSGCGTTKEQFEDNGTSERIIIIVLAVVAGVILIAFIIFIAALFTRKKKKRRNRQNGRLGFDGSFDEITVHPSPPNGNINHVDSSLENVSTPRGYSQECSPLNGPSDSPARGTESSDTPNSASSGRGSSEGVDFEVDHPPILVNGDIGSLHSENYVKTVMGPDSGIQQDSDQVSQLTISDGSSMTQGEGLAIDKQSDKIDRRIFARIVSQESLHVFGEEGGGEADGGVDVGNLLYAKLSEVDADEDESIIDGMQPYIDEGHDHPSYGGSLSSIVGSREELTGSYNWDYLLDWGPQFQPLADVFLEIGKMKDDNPPKKTMSLSLPSSRDSRNPPTGMLTTDMLSSVSSLPRSPISPPSTRYSSPAFSPNFTPAITPLVTRSPSVSPLDTGTPSPAGTTPKSGSRPSSMHVLQLRRDSHDGSNSDLTHSPSISDNESNLEVDV</sequence>
<feature type="domain" description="Cadherin" evidence="12">
    <location>
        <begin position="1735"/>
        <end position="1838"/>
    </location>
</feature>
<feature type="domain" description="Cadherin" evidence="12">
    <location>
        <begin position="474"/>
        <end position="582"/>
    </location>
</feature>
<feature type="region of interest" description="Disordered" evidence="10">
    <location>
        <begin position="2840"/>
        <end position="2869"/>
    </location>
</feature>
<evidence type="ECO:0000256" key="2">
    <source>
        <dbReference type="ARBA" id="ARBA00022692"/>
    </source>
</evidence>
<dbReference type="InterPro" id="IPR000233">
    <property type="entry name" value="Cadherin_Y-type_LIR"/>
</dbReference>
<comment type="function">
    <text evidence="9">Cadherins are calcium-dependent cell adhesion proteins.</text>
</comment>
<evidence type="ECO:0000256" key="5">
    <source>
        <dbReference type="ARBA" id="ARBA00022989"/>
    </source>
</evidence>
<evidence type="ECO:0000256" key="7">
    <source>
        <dbReference type="PROSITE-ProRule" id="PRU00043"/>
    </source>
</evidence>
<comment type="caution">
    <text evidence="13">The sequence shown here is derived from an EMBL/GenBank/DDBJ whole genome shotgun (WGS) entry which is preliminary data.</text>
</comment>
<evidence type="ECO:0000256" key="3">
    <source>
        <dbReference type="ARBA" id="ARBA00022737"/>
    </source>
</evidence>
<keyword evidence="4 7" id="KW-0106">Calcium</keyword>
<evidence type="ECO:0000256" key="6">
    <source>
        <dbReference type="ARBA" id="ARBA00023136"/>
    </source>
</evidence>
<feature type="domain" description="Cadherin" evidence="12">
    <location>
        <begin position="1839"/>
        <end position="1942"/>
    </location>
</feature>
<feature type="transmembrane region" description="Helical" evidence="11">
    <location>
        <begin position="2922"/>
        <end position="2946"/>
    </location>
</feature>
<feature type="domain" description="Cadherin" evidence="12">
    <location>
        <begin position="1419"/>
        <end position="1526"/>
    </location>
</feature>
<feature type="domain" description="Cadherin" evidence="12">
    <location>
        <begin position="2147"/>
        <end position="2257"/>
    </location>
</feature>
<evidence type="ECO:0000256" key="1">
    <source>
        <dbReference type="ARBA" id="ARBA00004167"/>
    </source>
</evidence>
<evidence type="ECO:0000313" key="13">
    <source>
        <dbReference type="EMBL" id="CAH3026427.1"/>
    </source>
</evidence>
<feature type="domain" description="Cadherin" evidence="12">
    <location>
        <begin position="145"/>
        <end position="255"/>
    </location>
</feature>
<keyword evidence="5 11" id="KW-1133">Transmembrane helix</keyword>
<dbReference type="InterPro" id="IPR039808">
    <property type="entry name" value="Cadherin"/>
</dbReference>
<dbReference type="PANTHER" id="PTHR24027">
    <property type="entry name" value="CADHERIN-23"/>
    <property type="match status" value="1"/>
</dbReference>
<feature type="compositionally biased region" description="Basic and acidic residues" evidence="10">
    <location>
        <begin position="2840"/>
        <end position="2862"/>
    </location>
</feature>
<feature type="domain" description="Cadherin" evidence="12">
    <location>
        <begin position="2458"/>
        <end position="2563"/>
    </location>
</feature>
<feature type="domain" description="Cadherin" evidence="12">
    <location>
        <begin position="374"/>
        <end position="473"/>
    </location>
</feature>
<feature type="compositionally biased region" description="Polar residues" evidence="10">
    <location>
        <begin position="2978"/>
        <end position="3008"/>
    </location>
</feature>
<keyword evidence="14" id="KW-1185">Reference proteome</keyword>
<feature type="domain" description="Cadherin" evidence="12">
    <location>
        <begin position="2564"/>
        <end position="2670"/>
    </location>
</feature>
<dbReference type="Proteomes" id="UP001159427">
    <property type="component" value="Unassembled WGS sequence"/>
</dbReference>
<feature type="domain" description="Cadherin" evidence="12">
    <location>
        <begin position="1630"/>
        <end position="1734"/>
    </location>
</feature>
<evidence type="ECO:0000256" key="8">
    <source>
        <dbReference type="RuleBase" id="RU003318"/>
    </source>
</evidence>
<evidence type="ECO:0000256" key="9">
    <source>
        <dbReference type="RuleBase" id="RU004357"/>
    </source>
</evidence>
<dbReference type="PANTHER" id="PTHR24027:SF442">
    <property type="entry name" value="PROTOCADHERIN-15 ISOFORM X1"/>
    <property type="match status" value="1"/>
</dbReference>
<dbReference type="Gene3D" id="4.10.900.10">
    <property type="entry name" value="TCF3-CBD (Catenin binding domain)"/>
    <property type="match status" value="1"/>
</dbReference>
<feature type="domain" description="Cadherin" evidence="12">
    <location>
        <begin position="999"/>
        <end position="1102"/>
    </location>
</feature>
<dbReference type="InterPro" id="IPR002126">
    <property type="entry name" value="Cadherin-like_dom"/>
</dbReference>
<dbReference type="EMBL" id="CALNXI010000404">
    <property type="protein sequence ID" value="CAH3026427.1"/>
    <property type="molecule type" value="Genomic_DNA"/>
</dbReference>
<dbReference type="Pfam" id="PF00028">
    <property type="entry name" value="Cadherin"/>
    <property type="match status" value="25"/>
</dbReference>
<dbReference type="PROSITE" id="PS00232">
    <property type="entry name" value="CADHERIN_1"/>
    <property type="match status" value="15"/>
</dbReference>
<keyword evidence="8" id="KW-0130">Cell adhesion</keyword>
<dbReference type="InterPro" id="IPR020894">
    <property type="entry name" value="Cadherin_CS"/>
</dbReference>
<feature type="compositionally biased region" description="Low complexity" evidence="10">
    <location>
        <begin position="3245"/>
        <end position="3265"/>
    </location>
</feature>
<feature type="domain" description="Cadherin" evidence="12">
    <location>
        <begin position="1950"/>
        <end position="2043"/>
    </location>
</feature>
<feature type="compositionally biased region" description="Polar residues" evidence="10">
    <location>
        <begin position="3015"/>
        <end position="3029"/>
    </location>
</feature>
<feature type="domain" description="Cadherin" evidence="12">
    <location>
        <begin position="583"/>
        <end position="685"/>
    </location>
</feature>
<dbReference type="CDD" id="cd11304">
    <property type="entry name" value="Cadherin_repeat"/>
    <property type="match status" value="27"/>
</dbReference>
<gene>
    <name evidence="13" type="ORF">PEVE_00029039</name>
</gene>
<keyword evidence="2 8" id="KW-0812">Transmembrane</keyword>
<keyword evidence="3" id="KW-0677">Repeat</keyword>
<feature type="domain" description="Cadherin" evidence="12">
    <location>
        <begin position="2257"/>
        <end position="2357"/>
    </location>
</feature>
<dbReference type="Pfam" id="PF01049">
    <property type="entry name" value="CADH_Y-type_LIR"/>
    <property type="match status" value="1"/>
</dbReference>
<feature type="domain" description="Cadherin" evidence="12">
    <location>
        <begin position="56"/>
        <end position="144"/>
    </location>
</feature>
<feature type="domain" description="Cadherin" evidence="12">
    <location>
        <begin position="256"/>
        <end position="363"/>
    </location>
</feature>
<feature type="domain" description="Cadherin" evidence="12">
    <location>
        <begin position="1534"/>
        <end position="1629"/>
    </location>
</feature>
<feature type="compositionally biased region" description="Polar residues" evidence="10">
    <location>
        <begin position="3266"/>
        <end position="3307"/>
    </location>
</feature>
<dbReference type="SUPFAM" id="SSF49313">
    <property type="entry name" value="Cadherin-like"/>
    <property type="match status" value="27"/>
</dbReference>
<reference evidence="13 14" key="1">
    <citation type="submission" date="2022-05" db="EMBL/GenBank/DDBJ databases">
        <authorList>
            <consortium name="Genoscope - CEA"/>
            <person name="William W."/>
        </authorList>
    </citation>
    <scope>NUCLEOTIDE SEQUENCE [LARGE SCALE GENOMIC DNA]</scope>
</reference>
<comment type="subcellular location">
    <subcellularLocation>
        <location evidence="8">Cell membrane</location>
        <topology evidence="8">Single-pass type I membrane protein</topology>
    </subcellularLocation>
    <subcellularLocation>
        <location evidence="1">Membrane</location>
        <topology evidence="1">Single-pass membrane protein</topology>
    </subcellularLocation>
</comment>
<evidence type="ECO:0000256" key="11">
    <source>
        <dbReference type="SAM" id="Phobius"/>
    </source>
</evidence>
<feature type="domain" description="Cadherin" evidence="12">
    <location>
        <begin position="686"/>
        <end position="790"/>
    </location>
</feature>
<dbReference type="SMART" id="SM00112">
    <property type="entry name" value="CA"/>
    <property type="match status" value="26"/>
</dbReference>
<feature type="region of interest" description="Disordered" evidence="10">
    <location>
        <begin position="2955"/>
        <end position="3048"/>
    </location>
</feature>
<dbReference type="PROSITE" id="PS50268">
    <property type="entry name" value="CADHERIN_2"/>
    <property type="match status" value="26"/>
</dbReference>
<dbReference type="PRINTS" id="PR00205">
    <property type="entry name" value="CADHERIN"/>
</dbReference>
<proteinExistence type="predicted"/>
<name>A0ABN8M9X1_9CNID</name>
<feature type="region of interest" description="Disordered" evidence="10">
    <location>
        <begin position="3211"/>
        <end position="3343"/>
    </location>
</feature>
<feature type="domain" description="Cadherin" evidence="12">
    <location>
        <begin position="1103"/>
        <end position="1205"/>
    </location>
</feature>
<feature type="domain" description="Cadherin" evidence="12">
    <location>
        <begin position="791"/>
        <end position="894"/>
    </location>
</feature>
<accession>A0ABN8M9X1</accession>
<protein>
    <recommendedName>
        <fullName evidence="12">Cadherin domain-containing protein</fullName>
    </recommendedName>
</protein>
<dbReference type="InterPro" id="IPR027397">
    <property type="entry name" value="Catenin-bd_sf"/>
</dbReference>
<evidence type="ECO:0000313" key="14">
    <source>
        <dbReference type="Proteomes" id="UP001159427"/>
    </source>
</evidence>
<dbReference type="Gene3D" id="2.60.40.60">
    <property type="entry name" value="Cadherins"/>
    <property type="match status" value="27"/>
</dbReference>
<feature type="domain" description="Cadherin" evidence="12">
    <location>
        <begin position="895"/>
        <end position="998"/>
    </location>
</feature>
<organism evidence="13 14">
    <name type="scientific">Porites evermanni</name>
    <dbReference type="NCBI Taxonomy" id="104178"/>
    <lineage>
        <taxon>Eukaryota</taxon>
        <taxon>Metazoa</taxon>
        <taxon>Cnidaria</taxon>
        <taxon>Anthozoa</taxon>
        <taxon>Hexacorallia</taxon>
        <taxon>Scleractinia</taxon>
        <taxon>Fungiina</taxon>
        <taxon>Poritidae</taxon>
        <taxon>Porites</taxon>
    </lineage>
</organism>
<evidence type="ECO:0000256" key="10">
    <source>
        <dbReference type="SAM" id="MobiDB-lite"/>
    </source>
</evidence>
<dbReference type="InterPro" id="IPR015919">
    <property type="entry name" value="Cadherin-like_sf"/>
</dbReference>
<keyword evidence="6 11" id="KW-0472">Membrane</keyword>
<feature type="compositionally biased region" description="Polar residues" evidence="10">
    <location>
        <begin position="3323"/>
        <end position="3336"/>
    </location>
</feature>
<feature type="domain" description="Cadherin" evidence="12">
    <location>
        <begin position="1314"/>
        <end position="1418"/>
    </location>
</feature>
<evidence type="ECO:0000259" key="12">
    <source>
        <dbReference type="PROSITE" id="PS50268"/>
    </source>
</evidence>
<feature type="domain" description="Cadherin" evidence="12">
    <location>
        <begin position="2672"/>
        <end position="2776"/>
    </location>
</feature>
<feature type="domain" description="Cadherin" evidence="12">
    <location>
        <begin position="1206"/>
        <end position="1313"/>
    </location>
</feature>